<dbReference type="InterPro" id="IPR027853">
    <property type="entry name" value="DUF4492"/>
</dbReference>
<accession>A0A4Q0XY79</accession>
<dbReference type="Proteomes" id="UP000290191">
    <property type="component" value="Unassembled WGS sequence"/>
</dbReference>
<evidence type="ECO:0000256" key="1">
    <source>
        <dbReference type="SAM" id="Phobius"/>
    </source>
</evidence>
<gene>
    <name evidence="2" type="ORF">CRV06_14215</name>
</gene>
<dbReference type="STRING" id="877500.GCA_000935065_00243"/>
<name>A0A4Q0XY79_9BACT</name>
<organism evidence="2 3">
    <name type="scientific">Halarcobacter anaerophilus</name>
    <dbReference type="NCBI Taxonomy" id="877500"/>
    <lineage>
        <taxon>Bacteria</taxon>
        <taxon>Pseudomonadati</taxon>
        <taxon>Campylobacterota</taxon>
        <taxon>Epsilonproteobacteria</taxon>
        <taxon>Campylobacterales</taxon>
        <taxon>Arcobacteraceae</taxon>
        <taxon>Halarcobacter</taxon>
    </lineage>
</organism>
<dbReference type="RefSeq" id="WP_044414986.1">
    <property type="nucleotide sequence ID" value="NZ_CP041070.1"/>
</dbReference>
<feature type="transmembrane region" description="Helical" evidence="1">
    <location>
        <begin position="24"/>
        <end position="44"/>
    </location>
</feature>
<dbReference type="OrthoDB" id="1122086at2"/>
<protein>
    <submittedName>
        <fullName evidence="2">DUF4492 domain-containing protein</fullName>
    </submittedName>
</protein>
<keyword evidence="1" id="KW-0812">Transmembrane</keyword>
<comment type="caution">
    <text evidence="2">The sequence shown here is derived from an EMBL/GenBank/DDBJ whole genome shotgun (WGS) entry which is preliminary data.</text>
</comment>
<evidence type="ECO:0000313" key="3">
    <source>
        <dbReference type="Proteomes" id="UP000290191"/>
    </source>
</evidence>
<dbReference type="EMBL" id="PDKO01000018">
    <property type="protein sequence ID" value="RXJ61249.1"/>
    <property type="molecule type" value="Genomic_DNA"/>
</dbReference>
<keyword evidence="1" id="KW-0472">Membrane</keyword>
<evidence type="ECO:0000313" key="2">
    <source>
        <dbReference type="EMBL" id="RXJ61249.1"/>
    </source>
</evidence>
<proteinExistence type="predicted"/>
<keyword evidence="3" id="KW-1185">Reference proteome</keyword>
<keyword evidence="1" id="KW-1133">Transmembrane helix</keyword>
<dbReference type="Pfam" id="PF14899">
    <property type="entry name" value="DUF4492"/>
    <property type="match status" value="1"/>
</dbReference>
<dbReference type="AlphaFoldDB" id="A0A4Q0XY79"/>
<reference evidence="2 3" key="1">
    <citation type="submission" date="2017-10" db="EMBL/GenBank/DDBJ databases">
        <title>Genomics of the genus Arcobacter.</title>
        <authorList>
            <person name="Perez-Cataluna A."/>
            <person name="Figueras M.J."/>
        </authorList>
    </citation>
    <scope>NUCLEOTIDE SEQUENCE [LARGE SCALE GENOMIC DNA]</scope>
    <source>
        <strain evidence="2 3">DSM 24636</strain>
    </source>
</reference>
<sequence length="69" mass="8360">MNRSKQIINLYVDGFKNLTLGKTLWKIIILKLLIIFTFLNYYIYDKSIKSEYQTETEKIDFVYKNITKE</sequence>